<gene>
    <name evidence="1" type="ORF">GWK47_021719</name>
</gene>
<comment type="caution">
    <text evidence="1">The sequence shown here is derived from an EMBL/GenBank/DDBJ whole genome shotgun (WGS) entry which is preliminary data.</text>
</comment>
<proteinExistence type="predicted"/>
<organism evidence="1 2">
    <name type="scientific">Chionoecetes opilio</name>
    <name type="common">Atlantic snow crab</name>
    <name type="synonym">Cancer opilio</name>
    <dbReference type="NCBI Taxonomy" id="41210"/>
    <lineage>
        <taxon>Eukaryota</taxon>
        <taxon>Metazoa</taxon>
        <taxon>Ecdysozoa</taxon>
        <taxon>Arthropoda</taxon>
        <taxon>Crustacea</taxon>
        <taxon>Multicrustacea</taxon>
        <taxon>Malacostraca</taxon>
        <taxon>Eumalacostraca</taxon>
        <taxon>Eucarida</taxon>
        <taxon>Decapoda</taxon>
        <taxon>Pleocyemata</taxon>
        <taxon>Brachyura</taxon>
        <taxon>Eubrachyura</taxon>
        <taxon>Majoidea</taxon>
        <taxon>Majidae</taxon>
        <taxon>Chionoecetes</taxon>
    </lineage>
</organism>
<reference evidence="1" key="1">
    <citation type="submission" date="2020-07" db="EMBL/GenBank/DDBJ databases">
        <title>The High-quality genome of the commercially important snow crab, Chionoecetes opilio.</title>
        <authorList>
            <person name="Jeong J.-H."/>
            <person name="Ryu S."/>
        </authorList>
    </citation>
    <scope>NUCLEOTIDE SEQUENCE</scope>
    <source>
        <strain evidence="1">MADBK_172401_WGS</strain>
        <tissue evidence="1">Digestive gland</tissue>
    </source>
</reference>
<dbReference type="EMBL" id="JACEEZ010023711">
    <property type="protein sequence ID" value="KAG0710955.1"/>
    <property type="molecule type" value="Genomic_DNA"/>
</dbReference>
<evidence type="ECO:0000313" key="2">
    <source>
        <dbReference type="Proteomes" id="UP000770661"/>
    </source>
</evidence>
<evidence type="ECO:0000313" key="1">
    <source>
        <dbReference type="EMBL" id="KAG0710955.1"/>
    </source>
</evidence>
<dbReference type="Proteomes" id="UP000770661">
    <property type="component" value="Unassembled WGS sequence"/>
</dbReference>
<dbReference type="AlphaFoldDB" id="A0A8J5CGL8"/>
<protein>
    <submittedName>
        <fullName evidence="1">Uncharacterized protein</fullName>
    </submittedName>
</protein>
<keyword evidence="2" id="KW-1185">Reference proteome</keyword>
<name>A0A8J5CGL8_CHIOP</name>
<dbReference type="OrthoDB" id="6380626at2759"/>
<accession>A0A8J5CGL8</accession>
<sequence>MLRDVLGSDPGPRQRLWLWLVSGPPAYPEGKYGSTSDRQLNRNGSGRGIHGFAGGMGLTGVITALCLTQRPATVEYIGELPSFGATA</sequence>